<dbReference type="EMBL" id="JAPDVK010000001">
    <property type="protein sequence ID" value="MCW4127443.1"/>
    <property type="molecule type" value="Genomic_DNA"/>
</dbReference>
<dbReference type="SUPFAM" id="SSF54001">
    <property type="entry name" value="Cysteine proteinases"/>
    <property type="match status" value="1"/>
</dbReference>
<protein>
    <submittedName>
        <fullName evidence="2">DUF1460 domain-containing protein</fullName>
    </submittedName>
</protein>
<dbReference type="Proteomes" id="UP001209344">
    <property type="component" value="Unassembled WGS sequence"/>
</dbReference>
<name>A0AAP3BB46_9BACT</name>
<gene>
    <name evidence="2" type="ORF">ONT16_04020</name>
</gene>
<dbReference type="Gene3D" id="1.10.3670.10">
    <property type="entry name" value="Putative xylanase like domain"/>
    <property type="match status" value="1"/>
</dbReference>
<dbReference type="RefSeq" id="WP_264965487.1">
    <property type="nucleotide sequence ID" value="NZ_JAPDVK010000001.1"/>
</dbReference>
<dbReference type="InterPro" id="IPR038765">
    <property type="entry name" value="Papain-like_cys_pep_sf"/>
</dbReference>
<proteinExistence type="predicted"/>
<evidence type="ECO:0000256" key="1">
    <source>
        <dbReference type="SAM" id="SignalP"/>
    </source>
</evidence>
<organism evidence="2 3">
    <name type="scientific">Segatella copri</name>
    <dbReference type="NCBI Taxonomy" id="165179"/>
    <lineage>
        <taxon>Bacteria</taxon>
        <taxon>Pseudomonadati</taxon>
        <taxon>Bacteroidota</taxon>
        <taxon>Bacteroidia</taxon>
        <taxon>Bacteroidales</taxon>
        <taxon>Prevotellaceae</taxon>
        <taxon>Segatella</taxon>
    </lineage>
</organism>
<dbReference type="InterPro" id="IPR010846">
    <property type="entry name" value="AmiA-like"/>
</dbReference>
<reference evidence="2" key="1">
    <citation type="submission" date="2022-11" db="EMBL/GenBank/DDBJ databases">
        <title>Genomic repertoires linked with pathogenic potency of arthritogenic Prevotella copri isolated from the gut of rheumatoid arthritis patients.</title>
        <authorList>
            <person name="Nii T."/>
            <person name="Maeda Y."/>
            <person name="Motooka D."/>
            <person name="Naito M."/>
            <person name="Matsumoto Y."/>
            <person name="Ogawa T."/>
            <person name="Oguro-Igashira E."/>
            <person name="Kishikawa T."/>
            <person name="Yamashita M."/>
            <person name="Koizumi S."/>
            <person name="Kurakawa T."/>
            <person name="Okumura R."/>
            <person name="Kayama H."/>
            <person name="Murakami M."/>
            <person name="Sakaguchi T."/>
            <person name="Das B."/>
            <person name="Nakamura S."/>
            <person name="Okada Y."/>
            <person name="Kumanogoh A."/>
            <person name="Takeda K."/>
        </authorList>
    </citation>
    <scope>NUCLEOTIDE SEQUENCE</scope>
    <source>
        <strain evidence="2">F3-75</strain>
    </source>
</reference>
<keyword evidence="1" id="KW-0732">Signal</keyword>
<feature type="chain" id="PRO_5042978264" evidence="1">
    <location>
        <begin position="24"/>
        <end position="287"/>
    </location>
</feature>
<sequence length="287" mass="32958">MMKVKHSFLVFAAAFLMVMPAFAKTGVVYQHQDSLRIVSLLQQAKAMKKKPVNWMMWFGKQFVGIPYVGGTLDRTREEQLVVNTRELDCTTYVEIVTALTMCAKHQETSFAAFCNHLKHVRYIGGEVAYVKRQHYFTLWVDDNVKEGIVKDIQNNPPFTAVQTISVNWMSTHPASYKMLSAHPQWMSGIRALEQSINGKRYRYIPKGEIRNNQLFRNTIKDGDILLMITRKKGLDTTHIGIASWHKDGLHLLNASSIHKKVIDEPMTLYTYMQKHPSQIGVRACRVL</sequence>
<accession>A0AAP3BB46</accession>
<comment type="caution">
    <text evidence="2">The sequence shown here is derived from an EMBL/GenBank/DDBJ whole genome shotgun (WGS) entry which is preliminary data.</text>
</comment>
<dbReference type="Pfam" id="PF07313">
    <property type="entry name" value="AmiA-like"/>
    <property type="match status" value="1"/>
</dbReference>
<feature type="signal peptide" evidence="1">
    <location>
        <begin position="1"/>
        <end position="23"/>
    </location>
</feature>
<dbReference type="Gene3D" id="2.30.260.10">
    <property type="entry name" value="putative xylanase like domain"/>
    <property type="match status" value="1"/>
</dbReference>
<evidence type="ECO:0000313" key="2">
    <source>
        <dbReference type="EMBL" id="MCW4127443.1"/>
    </source>
</evidence>
<evidence type="ECO:0000313" key="3">
    <source>
        <dbReference type="Proteomes" id="UP001209344"/>
    </source>
</evidence>
<dbReference type="AlphaFoldDB" id="A0AAP3BB46"/>